<feature type="compositionally biased region" description="Low complexity" evidence="1">
    <location>
        <begin position="16"/>
        <end position="38"/>
    </location>
</feature>
<keyword evidence="3" id="KW-1185">Reference proteome</keyword>
<comment type="caution">
    <text evidence="2">The sequence shown here is derived from an EMBL/GenBank/DDBJ whole genome shotgun (WGS) entry which is preliminary data.</text>
</comment>
<sequence>MGKHSMGATDRQWGGPELVVDAEAAAEAATTPLPVADETAPEADAAD</sequence>
<feature type="region of interest" description="Disordered" evidence="1">
    <location>
        <begin position="1"/>
        <end position="47"/>
    </location>
</feature>
<dbReference type="EMBL" id="RBXO01000001">
    <property type="protein sequence ID" value="RKT55799.1"/>
    <property type="molecule type" value="Genomic_DNA"/>
</dbReference>
<evidence type="ECO:0000256" key="1">
    <source>
        <dbReference type="SAM" id="MobiDB-lite"/>
    </source>
</evidence>
<evidence type="ECO:0000313" key="3">
    <source>
        <dbReference type="Proteomes" id="UP000282084"/>
    </source>
</evidence>
<gene>
    <name evidence="2" type="ORF">C8E97_4486</name>
</gene>
<accession>A0A495W2U1</accession>
<dbReference type="Proteomes" id="UP000282084">
    <property type="component" value="Unassembled WGS sequence"/>
</dbReference>
<proteinExistence type="predicted"/>
<organism evidence="2 3">
    <name type="scientific">Saccharothrix australiensis</name>
    <dbReference type="NCBI Taxonomy" id="2072"/>
    <lineage>
        <taxon>Bacteria</taxon>
        <taxon>Bacillati</taxon>
        <taxon>Actinomycetota</taxon>
        <taxon>Actinomycetes</taxon>
        <taxon>Pseudonocardiales</taxon>
        <taxon>Pseudonocardiaceae</taxon>
        <taxon>Saccharothrix</taxon>
    </lineage>
</organism>
<dbReference type="AlphaFoldDB" id="A0A495W2U1"/>
<name>A0A495W2U1_9PSEU</name>
<evidence type="ECO:0000313" key="2">
    <source>
        <dbReference type="EMBL" id="RKT55799.1"/>
    </source>
</evidence>
<reference evidence="2 3" key="1">
    <citation type="submission" date="2018-10" db="EMBL/GenBank/DDBJ databases">
        <title>Sequencing the genomes of 1000 actinobacteria strains.</title>
        <authorList>
            <person name="Klenk H.-P."/>
        </authorList>
    </citation>
    <scope>NUCLEOTIDE SEQUENCE [LARGE SCALE GENOMIC DNA]</scope>
    <source>
        <strain evidence="2 3">DSM 43800</strain>
    </source>
</reference>
<dbReference type="RefSeq" id="WP_170211959.1">
    <property type="nucleotide sequence ID" value="NZ_RBXO01000001.1"/>
</dbReference>
<protein>
    <submittedName>
        <fullName evidence="2">Uncharacterized protein</fullName>
    </submittedName>
</protein>